<dbReference type="Pfam" id="PF12796">
    <property type="entry name" value="Ank_2"/>
    <property type="match status" value="2"/>
</dbReference>
<dbReference type="Gene3D" id="1.25.40.20">
    <property type="entry name" value="Ankyrin repeat-containing domain"/>
    <property type="match status" value="2"/>
</dbReference>
<evidence type="ECO:0000313" key="7">
    <source>
        <dbReference type="Proteomes" id="UP000235371"/>
    </source>
</evidence>
<evidence type="ECO:0000256" key="3">
    <source>
        <dbReference type="PROSITE-ProRule" id="PRU00023"/>
    </source>
</evidence>
<dbReference type="EMBL" id="KZ613919">
    <property type="protein sequence ID" value="PMD49801.1"/>
    <property type="molecule type" value="Genomic_DNA"/>
</dbReference>
<dbReference type="OrthoDB" id="341259at2759"/>
<dbReference type="PANTHER" id="PTHR24173">
    <property type="entry name" value="ANKYRIN REPEAT CONTAINING"/>
    <property type="match status" value="1"/>
</dbReference>
<dbReference type="Pfam" id="PF24883">
    <property type="entry name" value="NPHP3_N"/>
    <property type="match status" value="1"/>
</dbReference>
<dbReference type="GO" id="GO:0016567">
    <property type="term" value="P:protein ubiquitination"/>
    <property type="evidence" value="ECO:0007669"/>
    <property type="project" value="TreeGrafter"/>
</dbReference>
<dbReference type="InParanoid" id="A0A2J6SGA3"/>
<reference evidence="6 7" key="1">
    <citation type="submission" date="2016-04" db="EMBL/GenBank/DDBJ databases">
        <title>A degradative enzymes factory behind the ericoid mycorrhizal symbiosis.</title>
        <authorList>
            <consortium name="DOE Joint Genome Institute"/>
            <person name="Martino E."/>
            <person name="Morin E."/>
            <person name="Grelet G."/>
            <person name="Kuo A."/>
            <person name="Kohler A."/>
            <person name="Daghino S."/>
            <person name="Barry K."/>
            <person name="Choi C."/>
            <person name="Cichocki N."/>
            <person name="Clum A."/>
            <person name="Copeland A."/>
            <person name="Hainaut M."/>
            <person name="Haridas S."/>
            <person name="Labutti K."/>
            <person name="Lindquist E."/>
            <person name="Lipzen A."/>
            <person name="Khouja H.-R."/>
            <person name="Murat C."/>
            <person name="Ohm R."/>
            <person name="Olson A."/>
            <person name="Spatafora J."/>
            <person name="Veneault-Fourrey C."/>
            <person name="Henrissat B."/>
            <person name="Grigoriev I."/>
            <person name="Martin F."/>
            <person name="Perotto S."/>
        </authorList>
    </citation>
    <scope>NUCLEOTIDE SEQUENCE [LARGE SCALE GENOMIC DNA]</scope>
    <source>
        <strain evidence="6 7">E</strain>
    </source>
</reference>
<dbReference type="PROSITE" id="PS50297">
    <property type="entry name" value="ANK_REP_REGION"/>
    <property type="match status" value="3"/>
</dbReference>
<accession>A0A2J6SGA3</accession>
<sequence>MIPPGQEAPAAPEAVEKPVGTETTTESEKPLPWPKVEVETTDSYSDAEHKFDIVAVHGLYGNNESWASKKDGSDSWLKDLAVAKDWEARVVRYGWDTDDLAKSLYTRMAIKGEALRLLEKIAELRKGQERPLPLAFFGHDVGGIIVKEALFLAGHHGNKYADIRCSTRVIMFYGCPHLSNSFQHMETNIARFLVGGAEGMGTVQDAKSLTKSIIAVNDSFLQTRMPTRATIFNGISKSQTINAQVFDGSTTLFRTPFEVIIEIKRPHKDLNHEPEEKDDFHGLHTLGMKRAASFPWRNDRMSPFIAVIDSQAVPVYPLKTLCDVPHTFSWLGENPVFKEWRNNRHNYFLHLYGSPRIAQVAEYALQVVEDGRSGLFEILYFKFNKYDIRRNSIGAMANSFISQILSQCRDSPSSLVEDLEPPDFSDCWTDKDALIFLDKIRVCMGNAGRVTWILDGLDQCDESGRGFLSQLISFPTRSEQYFKVVITTTDDDYIRDTLIEFPSINVGEHEPKTQLDEKTNFLRLTELFQDRPQLCSFESGIRNLIISCGDDVQLRRLIIEWLRGTRFTTQRAMEQKVRMLSPLEPRDIFEMILNGMTEDRRRWAQKVIMWMLCPFRPLTPGELEMALAMDEALDEPTLEFHLDFMEEINECFGPLVVVNNGEVHFSHPSAREIFSYENTSLEDPRPWYLLDVPEESHRNIVDVCLRYLALPSVQDRIAAACNASPNTEPICEGHSDLLSYAILFWPQHYRLGYEVAPDISTTKAISSFLHDNKALQRWAAASWYFSNSSIRSDRSFLSPLPIIASLGLEKLALALIKGQEPCEDKIVVMALSEAARHGHRAVVQAIMQTSSIDQPGYMEAMIAAARSAEFDILQDLLNHATAEFKALQLPDILTSRVAFFGVDGMLESLIKAGAEVNSPGQPEYSPPLHCAAMRNNISTVDILLKHGANVAAPNTNWKNSPPIVVAAKYGHAAIVKKLVEAGASVESKDSEEKPALWWAALLGQHEVVRSLIDAGFGADVDGAGNDKPIVHAAMSGKREVLDIFLEKGADIDVLVEGDDFAQTPLIAAADLNHKDLASVLLEKNAALELALSNGVTALFRAAGRGNLEIAKLLIAAGANLKTVAYEKQWGLLHIAHDQVETMKVLLDAGADIDATCRDGSRAQLFFSSSQGRLVSSPLLLRR</sequence>
<proteinExistence type="predicted"/>
<keyword evidence="2 3" id="KW-0040">ANK repeat</keyword>
<feature type="region of interest" description="Disordered" evidence="4">
    <location>
        <begin position="1"/>
        <end position="36"/>
    </location>
</feature>
<feature type="compositionally biased region" description="Low complexity" evidence="4">
    <location>
        <begin position="1"/>
        <end position="13"/>
    </location>
</feature>
<dbReference type="PANTHER" id="PTHR24173:SF27">
    <property type="entry name" value="ANKYRIN REPEAT AND SOCS BOX PROTEIN 1"/>
    <property type="match status" value="1"/>
</dbReference>
<dbReference type="Proteomes" id="UP000235371">
    <property type="component" value="Unassembled WGS sequence"/>
</dbReference>
<feature type="repeat" description="ANK" evidence="3">
    <location>
        <begin position="958"/>
        <end position="990"/>
    </location>
</feature>
<evidence type="ECO:0000259" key="5">
    <source>
        <dbReference type="Pfam" id="PF24883"/>
    </source>
</evidence>
<dbReference type="AlphaFoldDB" id="A0A2J6SGA3"/>
<dbReference type="InterPro" id="IPR056884">
    <property type="entry name" value="NPHP3-like_N"/>
</dbReference>
<evidence type="ECO:0000256" key="4">
    <source>
        <dbReference type="SAM" id="MobiDB-lite"/>
    </source>
</evidence>
<keyword evidence="1" id="KW-0677">Repeat</keyword>
<dbReference type="Pfam" id="PF00023">
    <property type="entry name" value="Ank"/>
    <property type="match status" value="1"/>
</dbReference>
<dbReference type="InterPro" id="IPR029058">
    <property type="entry name" value="AB_hydrolase_fold"/>
</dbReference>
<dbReference type="PROSITE" id="PS50088">
    <property type="entry name" value="ANK_REPEAT"/>
    <property type="match status" value="4"/>
</dbReference>
<protein>
    <recommendedName>
        <fullName evidence="5">Nephrocystin 3-like N-terminal domain-containing protein</fullName>
    </recommendedName>
</protein>
<gene>
    <name evidence="6" type="ORF">K444DRAFT_604740</name>
</gene>
<dbReference type="SMART" id="SM00248">
    <property type="entry name" value="ANK"/>
    <property type="match status" value="7"/>
</dbReference>
<evidence type="ECO:0000256" key="2">
    <source>
        <dbReference type="ARBA" id="ARBA00023043"/>
    </source>
</evidence>
<name>A0A2J6SGA3_9HELO</name>
<dbReference type="SUPFAM" id="SSF53474">
    <property type="entry name" value="alpha/beta-Hydrolases"/>
    <property type="match status" value="1"/>
</dbReference>
<dbReference type="InterPro" id="IPR036770">
    <property type="entry name" value="Ankyrin_rpt-contain_sf"/>
</dbReference>
<feature type="repeat" description="ANK" evidence="3">
    <location>
        <begin position="1093"/>
        <end position="1125"/>
    </location>
</feature>
<dbReference type="SUPFAM" id="SSF48403">
    <property type="entry name" value="Ankyrin repeat"/>
    <property type="match status" value="1"/>
</dbReference>
<keyword evidence="7" id="KW-1185">Reference proteome</keyword>
<dbReference type="GeneID" id="36586901"/>
<organism evidence="6 7">
    <name type="scientific">Hyaloscypha bicolor E</name>
    <dbReference type="NCBI Taxonomy" id="1095630"/>
    <lineage>
        <taxon>Eukaryota</taxon>
        <taxon>Fungi</taxon>
        <taxon>Dikarya</taxon>
        <taxon>Ascomycota</taxon>
        <taxon>Pezizomycotina</taxon>
        <taxon>Leotiomycetes</taxon>
        <taxon>Helotiales</taxon>
        <taxon>Hyaloscyphaceae</taxon>
        <taxon>Hyaloscypha</taxon>
        <taxon>Hyaloscypha bicolor</taxon>
    </lineage>
</organism>
<dbReference type="InterPro" id="IPR002110">
    <property type="entry name" value="Ankyrin_rpt"/>
</dbReference>
<dbReference type="GO" id="GO:0000151">
    <property type="term" value="C:ubiquitin ligase complex"/>
    <property type="evidence" value="ECO:0007669"/>
    <property type="project" value="TreeGrafter"/>
</dbReference>
<feature type="repeat" description="ANK" evidence="3">
    <location>
        <begin position="1024"/>
        <end position="1056"/>
    </location>
</feature>
<feature type="repeat" description="ANK" evidence="3">
    <location>
        <begin position="923"/>
        <end position="955"/>
    </location>
</feature>
<evidence type="ECO:0000313" key="6">
    <source>
        <dbReference type="EMBL" id="PMD49801.1"/>
    </source>
</evidence>
<dbReference type="STRING" id="1095630.A0A2J6SGA3"/>
<feature type="domain" description="Nephrocystin 3-like N-terminal" evidence="5">
    <location>
        <begin position="327"/>
        <end position="487"/>
    </location>
</feature>
<dbReference type="RefSeq" id="XP_024726705.1">
    <property type="nucleotide sequence ID" value="XM_024878824.1"/>
</dbReference>
<dbReference type="GO" id="GO:0006511">
    <property type="term" value="P:ubiquitin-dependent protein catabolic process"/>
    <property type="evidence" value="ECO:0007669"/>
    <property type="project" value="TreeGrafter"/>
</dbReference>
<evidence type="ECO:0000256" key="1">
    <source>
        <dbReference type="ARBA" id="ARBA00022737"/>
    </source>
</evidence>